<dbReference type="AlphaFoldDB" id="A0A9X0R045"/>
<proteinExistence type="predicted"/>
<evidence type="ECO:0000313" key="1">
    <source>
        <dbReference type="EMBL" id="MBC4016343.1"/>
    </source>
</evidence>
<sequence>MSSTLSQQLAPVPPTIPAPPPVLDIRSLSAAQWKELTRANFMHVRGENMRKLDAAVEAYLADKQSVEAMDRMRKAFRDWAAHKYQQKKKTLVYPTDFNKPVKEQLWHDEPRNARGAMTALFKLLFTPELLALESGVSRMGAEELAAIAWWKGEIDKRACEIFKGQRLEFRLLTPGAPKVRISEAGDYPAQTIAGQIAALPATPATPGSMAQIGGAIRTGAGAALSYAKAGGAGETAELVDNAYSLGSGIAELAKGIEVSISAMAGVDDPHVAVTILSAMGLPSAAEIAGKMVPFFGGAVAMLKGGKELAQAVLAHRAANRVRGRQDRFREGAARQAVLGVGELLDDECKAKTKAGALHMVSGGTAVGLVFVDGGTVSGPAVGMAQLLAELLLLAAEYVEDYKHRNAVNKYLEEIAQAGTLDVGVELFKRSPLLGAYYLLIAETSSIIALSLDRINHPGVLQEIEGMVRQDLPEVLEKAADLVAASHLVVPGLLSHRLHSTKTKTTRAKEAAISAGTTVKNFFSRLASVACFRKNLGTNPPSDPRYVGFSSTEYFAQQDAAALTPSVSL</sequence>
<gene>
    <name evidence="1" type="ORF">H7965_13545</name>
</gene>
<organism evidence="1 2">
    <name type="scientific">Siccirubricoccus deserti</name>
    <dbReference type="NCBI Taxonomy" id="2013562"/>
    <lineage>
        <taxon>Bacteria</taxon>
        <taxon>Pseudomonadati</taxon>
        <taxon>Pseudomonadota</taxon>
        <taxon>Alphaproteobacteria</taxon>
        <taxon>Acetobacterales</taxon>
        <taxon>Roseomonadaceae</taxon>
        <taxon>Siccirubricoccus</taxon>
    </lineage>
</organism>
<reference evidence="1" key="1">
    <citation type="submission" date="2020-08" db="EMBL/GenBank/DDBJ databases">
        <authorList>
            <person name="Hu Y."/>
            <person name="Nguyen S.V."/>
            <person name="Li F."/>
            <person name="Fanning S."/>
        </authorList>
    </citation>
    <scope>NUCLEOTIDE SEQUENCE</scope>
    <source>
        <strain evidence="1">SYSU D8009</strain>
    </source>
</reference>
<dbReference type="Proteomes" id="UP000600101">
    <property type="component" value="Unassembled WGS sequence"/>
</dbReference>
<evidence type="ECO:0000313" key="2">
    <source>
        <dbReference type="Proteomes" id="UP000600101"/>
    </source>
</evidence>
<protein>
    <submittedName>
        <fullName evidence="1">Uncharacterized protein</fullName>
    </submittedName>
</protein>
<comment type="caution">
    <text evidence="1">The sequence shown here is derived from an EMBL/GenBank/DDBJ whole genome shotgun (WGS) entry which is preliminary data.</text>
</comment>
<keyword evidence="2" id="KW-1185">Reference proteome</keyword>
<accession>A0A9X0R045</accession>
<name>A0A9X0R045_9PROT</name>
<dbReference type="EMBL" id="JACOMF010000014">
    <property type="protein sequence ID" value="MBC4016343.1"/>
    <property type="molecule type" value="Genomic_DNA"/>
</dbReference>
<dbReference type="RefSeq" id="WP_186771113.1">
    <property type="nucleotide sequence ID" value="NZ_JACOMF010000014.1"/>
</dbReference>